<evidence type="ECO:0000313" key="3">
    <source>
        <dbReference type="RefSeq" id="XP_026688502.1"/>
    </source>
</evidence>
<dbReference type="PaxDb" id="121845-A0A3Q0JJE4"/>
<proteinExistence type="predicted"/>
<accession>A0A3Q0JJE4</accession>
<evidence type="ECO:0000313" key="2">
    <source>
        <dbReference type="Proteomes" id="UP000079169"/>
    </source>
</evidence>
<sequence length="214" mass="25527">MEKMKNEISQMTKKYNENLQCIQSRFKKEIEEHKLVLDRLASYVHDKNIIMKSFSFMRRKSQQMKLRKMKEQNEKLKRKVSQIQQEIDDLICKEHETEKHIAHILNTQIDGFKDKTFNYLIEKSIIKNKDNLFHRVLVDNNTQTITRCNRSLHNQYMRRDVSAIKDIQSTPPSITIPPRTSTLTLKQRTRSSQTMVAQDILSVRSVQLSRKFCR</sequence>
<dbReference type="RefSeq" id="XP_026688502.1">
    <property type="nucleotide sequence ID" value="XM_026832701.1"/>
</dbReference>
<gene>
    <name evidence="3" type="primary">LOC113472903</name>
</gene>
<evidence type="ECO:0000256" key="1">
    <source>
        <dbReference type="SAM" id="Coils"/>
    </source>
</evidence>
<dbReference type="KEGG" id="dci:113472903"/>
<protein>
    <submittedName>
        <fullName evidence="3">Uncharacterized protein LOC113472903</fullName>
    </submittedName>
</protein>
<dbReference type="GeneID" id="113472903"/>
<dbReference type="AlphaFoldDB" id="A0A3Q0JJE4"/>
<feature type="coiled-coil region" evidence="1">
    <location>
        <begin position="59"/>
        <end position="93"/>
    </location>
</feature>
<name>A0A3Q0JJE4_DIACI</name>
<dbReference type="Proteomes" id="UP000079169">
    <property type="component" value="Unplaced"/>
</dbReference>
<keyword evidence="1" id="KW-0175">Coiled coil</keyword>
<organism evidence="2 3">
    <name type="scientific">Diaphorina citri</name>
    <name type="common">Asian citrus psyllid</name>
    <dbReference type="NCBI Taxonomy" id="121845"/>
    <lineage>
        <taxon>Eukaryota</taxon>
        <taxon>Metazoa</taxon>
        <taxon>Ecdysozoa</taxon>
        <taxon>Arthropoda</taxon>
        <taxon>Hexapoda</taxon>
        <taxon>Insecta</taxon>
        <taxon>Pterygota</taxon>
        <taxon>Neoptera</taxon>
        <taxon>Paraneoptera</taxon>
        <taxon>Hemiptera</taxon>
        <taxon>Sternorrhyncha</taxon>
        <taxon>Psylloidea</taxon>
        <taxon>Psyllidae</taxon>
        <taxon>Diaphorininae</taxon>
        <taxon>Diaphorina</taxon>
    </lineage>
</organism>
<keyword evidence="2" id="KW-1185">Reference proteome</keyword>
<reference evidence="3" key="1">
    <citation type="submission" date="2025-08" db="UniProtKB">
        <authorList>
            <consortium name="RefSeq"/>
        </authorList>
    </citation>
    <scope>IDENTIFICATION</scope>
</reference>